<dbReference type="AlphaFoldDB" id="A0A2J6PYJ6"/>
<organism evidence="1 2">
    <name type="scientific">Hyaloscypha hepaticicola</name>
    <dbReference type="NCBI Taxonomy" id="2082293"/>
    <lineage>
        <taxon>Eukaryota</taxon>
        <taxon>Fungi</taxon>
        <taxon>Dikarya</taxon>
        <taxon>Ascomycota</taxon>
        <taxon>Pezizomycotina</taxon>
        <taxon>Leotiomycetes</taxon>
        <taxon>Helotiales</taxon>
        <taxon>Hyaloscyphaceae</taxon>
        <taxon>Hyaloscypha</taxon>
    </lineage>
</organism>
<name>A0A2J6PYJ6_9HELO</name>
<protein>
    <submittedName>
        <fullName evidence="1">Uncharacterized protein</fullName>
    </submittedName>
</protein>
<accession>A0A2J6PYJ6</accession>
<sequence>MSPGGWPSTGRNKLRGTQAMTALDSLKSTDYWPDRKPEGLASWKTLLQEAVRDGVARQVTSYTYELGSAFWEYAERAIHPQGGVAGGGGMGPIDDMGGMGGGGGGGFGTRGAGGGGGGGFEVRGPTQTMTAVGSLKAANLWDGSSETLAQWNTLLQDAVRNGLARQVTTYTYELGPEFWEAAEKAIHPGGGSRS</sequence>
<reference evidence="1 2" key="1">
    <citation type="submission" date="2016-05" db="EMBL/GenBank/DDBJ databases">
        <title>A degradative enzymes factory behind the ericoid mycorrhizal symbiosis.</title>
        <authorList>
            <consortium name="DOE Joint Genome Institute"/>
            <person name="Martino E."/>
            <person name="Morin E."/>
            <person name="Grelet G."/>
            <person name="Kuo A."/>
            <person name="Kohler A."/>
            <person name="Daghino S."/>
            <person name="Barry K."/>
            <person name="Choi C."/>
            <person name="Cichocki N."/>
            <person name="Clum A."/>
            <person name="Copeland A."/>
            <person name="Hainaut M."/>
            <person name="Haridas S."/>
            <person name="Labutti K."/>
            <person name="Lindquist E."/>
            <person name="Lipzen A."/>
            <person name="Khouja H.-R."/>
            <person name="Murat C."/>
            <person name="Ohm R."/>
            <person name="Olson A."/>
            <person name="Spatafora J."/>
            <person name="Veneault-Fourrey C."/>
            <person name="Henrissat B."/>
            <person name="Grigoriev I."/>
            <person name="Martin F."/>
            <person name="Perotto S."/>
        </authorList>
    </citation>
    <scope>NUCLEOTIDE SEQUENCE [LARGE SCALE GENOMIC DNA]</scope>
    <source>
        <strain evidence="1 2">UAMH 7357</strain>
    </source>
</reference>
<evidence type="ECO:0000313" key="1">
    <source>
        <dbReference type="EMBL" id="PMD19112.1"/>
    </source>
</evidence>
<proteinExistence type="predicted"/>
<dbReference type="EMBL" id="KZ613491">
    <property type="protein sequence ID" value="PMD19112.1"/>
    <property type="molecule type" value="Genomic_DNA"/>
</dbReference>
<keyword evidence="2" id="KW-1185">Reference proteome</keyword>
<gene>
    <name evidence="1" type="ORF">NA56DRAFT_660976</name>
</gene>
<dbReference type="Proteomes" id="UP000235672">
    <property type="component" value="Unassembled WGS sequence"/>
</dbReference>
<evidence type="ECO:0000313" key="2">
    <source>
        <dbReference type="Proteomes" id="UP000235672"/>
    </source>
</evidence>